<dbReference type="GO" id="GO:0006171">
    <property type="term" value="P:cAMP biosynthetic process"/>
    <property type="evidence" value="ECO:0007669"/>
    <property type="project" value="TreeGrafter"/>
</dbReference>
<dbReference type="GO" id="GO:0016020">
    <property type="term" value="C:membrane"/>
    <property type="evidence" value="ECO:0007669"/>
    <property type="project" value="InterPro"/>
</dbReference>
<dbReference type="Gene3D" id="3.30.70.1230">
    <property type="entry name" value="Nucleotide cyclase"/>
    <property type="match status" value="1"/>
</dbReference>
<evidence type="ECO:0000313" key="4">
    <source>
        <dbReference type="EMBL" id="EGI77777.1"/>
    </source>
</evidence>
<feature type="domain" description="2Fe-2S ferredoxin-type" evidence="3">
    <location>
        <begin position="366"/>
        <end position="459"/>
    </location>
</feature>
<feature type="transmembrane region" description="Helical" evidence="1">
    <location>
        <begin position="159"/>
        <end position="181"/>
    </location>
</feature>
<dbReference type="PANTHER" id="PTHR43081:SF1">
    <property type="entry name" value="ADENYLATE CYCLASE, TERMINAL-DIFFERENTIATION SPECIFIC"/>
    <property type="match status" value="1"/>
</dbReference>
<dbReference type="Gene3D" id="3.10.20.30">
    <property type="match status" value="1"/>
</dbReference>
<organism evidence="4 5">
    <name type="scientific">Hylemonella gracilis ATCC 19624</name>
    <dbReference type="NCBI Taxonomy" id="887062"/>
    <lineage>
        <taxon>Bacteria</taxon>
        <taxon>Pseudomonadati</taxon>
        <taxon>Pseudomonadota</taxon>
        <taxon>Betaproteobacteria</taxon>
        <taxon>Burkholderiales</taxon>
        <taxon>Comamonadaceae</taxon>
        <taxon>Hylemonella</taxon>
    </lineage>
</organism>
<dbReference type="InterPro" id="IPR034804">
    <property type="entry name" value="SQR/QFR_C/D"/>
</dbReference>
<evidence type="ECO:0000259" key="2">
    <source>
        <dbReference type="PROSITE" id="PS50125"/>
    </source>
</evidence>
<comment type="caution">
    <text evidence="4">The sequence shown here is derived from an EMBL/GenBank/DDBJ whole genome shotgun (WGS) entry which is preliminary data.</text>
</comment>
<feature type="transmembrane region" description="Helical" evidence="1">
    <location>
        <begin position="34"/>
        <end position="54"/>
    </location>
</feature>
<dbReference type="OrthoDB" id="9806704at2"/>
<protein>
    <submittedName>
        <fullName evidence="4">Adenylate cyclase protein</fullName>
    </submittedName>
</protein>
<reference evidence="4 5" key="1">
    <citation type="journal article" date="2011" name="EMBO J.">
        <title>Structural diversity of bacterial flagellar motors.</title>
        <authorList>
            <person name="Chen S."/>
            <person name="Beeby M."/>
            <person name="Murphy G.E."/>
            <person name="Leadbetter J.R."/>
            <person name="Hendrixson D.R."/>
            <person name="Briegel A."/>
            <person name="Li Z."/>
            <person name="Shi J."/>
            <person name="Tocheva E.I."/>
            <person name="Muller A."/>
            <person name="Dobro M.J."/>
            <person name="Jensen G.J."/>
        </authorList>
    </citation>
    <scope>NUCLEOTIDE SEQUENCE [LARGE SCALE GENOMIC DNA]</scope>
    <source>
        <strain evidence="4 5">ATCC 19624</strain>
    </source>
</reference>
<feature type="domain" description="Guanylate cyclase" evidence="2">
    <location>
        <begin position="481"/>
        <end position="617"/>
    </location>
</feature>
<evidence type="ECO:0000259" key="3">
    <source>
        <dbReference type="PROSITE" id="PS51085"/>
    </source>
</evidence>
<dbReference type="STRING" id="887062.HGR_04758"/>
<dbReference type="SUPFAM" id="SSF55073">
    <property type="entry name" value="Nucleotide cyclase"/>
    <property type="match status" value="1"/>
</dbReference>
<accession>F3KR76</accession>
<dbReference type="GO" id="GO:0035556">
    <property type="term" value="P:intracellular signal transduction"/>
    <property type="evidence" value="ECO:0007669"/>
    <property type="project" value="InterPro"/>
</dbReference>
<dbReference type="InterPro" id="IPR001041">
    <property type="entry name" value="2Fe-2S_ferredoxin-type"/>
</dbReference>
<dbReference type="RefSeq" id="WP_006296952.1">
    <property type="nucleotide sequence ID" value="NZ_AEGR01000042.1"/>
</dbReference>
<dbReference type="PROSITE" id="PS50125">
    <property type="entry name" value="GUANYLATE_CYCLASE_2"/>
    <property type="match status" value="1"/>
</dbReference>
<dbReference type="PANTHER" id="PTHR43081">
    <property type="entry name" value="ADENYLATE CYCLASE, TERMINAL-DIFFERENTIATION SPECIFIC-RELATED"/>
    <property type="match status" value="1"/>
</dbReference>
<dbReference type="EMBL" id="AEGR01000042">
    <property type="protein sequence ID" value="EGI77777.1"/>
    <property type="molecule type" value="Genomic_DNA"/>
</dbReference>
<dbReference type="eggNOG" id="COG2114">
    <property type="taxonomic scope" value="Bacteria"/>
</dbReference>
<keyword evidence="1" id="KW-0812">Transmembrane</keyword>
<dbReference type="SMART" id="SM00044">
    <property type="entry name" value="CYCc"/>
    <property type="match status" value="1"/>
</dbReference>
<feature type="transmembrane region" description="Helical" evidence="1">
    <location>
        <begin position="66"/>
        <end position="91"/>
    </location>
</feature>
<dbReference type="InterPro" id="IPR012675">
    <property type="entry name" value="Beta-grasp_dom_sf"/>
</dbReference>
<dbReference type="InterPro" id="IPR029787">
    <property type="entry name" value="Nucleotide_cyclase"/>
</dbReference>
<dbReference type="InterPro" id="IPR001054">
    <property type="entry name" value="A/G_cyclase"/>
</dbReference>
<evidence type="ECO:0000256" key="1">
    <source>
        <dbReference type="SAM" id="Phobius"/>
    </source>
</evidence>
<dbReference type="InterPro" id="IPR050697">
    <property type="entry name" value="Adenylyl/Guanylyl_Cyclase_3/4"/>
</dbReference>
<dbReference type="Proteomes" id="UP000016368">
    <property type="component" value="Unassembled WGS sequence"/>
</dbReference>
<dbReference type="InterPro" id="IPR036010">
    <property type="entry name" value="2Fe-2S_ferredoxin-like_sf"/>
</dbReference>
<evidence type="ECO:0000313" key="5">
    <source>
        <dbReference type="Proteomes" id="UP000016368"/>
    </source>
</evidence>
<dbReference type="SUPFAM" id="SSF81343">
    <property type="entry name" value="Fumarate reductase respiratory complex transmembrane subunits"/>
    <property type="match status" value="1"/>
</dbReference>
<dbReference type="AlphaFoldDB" id="F3KR76"/>
<gene>
    <name evidence="4" type="ORF">HGR_04758</name>
</gene>
<name>F3KR76_9BURK</name>
<sequence>MHPSSLEPGAPAARDTDLLPRPSNMGFVLTRLRLISGLTLFTFVITHLVNHALGLVSLEVMRAGQAIFILVWHSLPGSLLLTLAALTHLSLVLYKQVVRPTLRMPGVEGVRILLGIVTLLGLSLHATPMVLERLRWTGSGQPVSYPDFIGLLASGDPMLWNQLILVIAAWTHGCIGVHLWLRLRDWYRRRQILLAIVAVLVPLLALLGVLAAARALPQGDGAYGPQSASGYGAADGAYGNADVGAYGGGYGNVDGNVDGSADTGGGSSQGAYGGGYGGGDTSSAGGYSGSERSGYGNDAYGYGANARGAYADPGRPGAASWLGSLLPADAHSAQSVMAAYGVLGLLLLLIATRVGVRAWERRRGLVSVRYANGREVKAVRGASVLDISRMGGVPHASVCGGRGRCSTCRVHVDAGWEMLPPPLEGEQKVLQRIHAPTRVRLACQLCPRHDVAVTPLLPTDARPQDALPYDPMKFGVEQEIVILFADLRGFTQMSETKLPFDVVHILNQYFAEMGEAIESSGGHLDKFIGDGIMALFGLQHGDKGGVRNGARHAMAAARAMGERLTVLNTRLAQDLATPLRLGLGIHVGHVIIGEMGYGRATSLTAIGDSVNVASRLESATKEAGCELLISAEVAQRGELDLSAFPELDITVRGREGQLKVYAVQHASHLPRFQET</sequence>
<dbReference type="CDD" id="cd07302">
    <property type="entry name" value="CHD"/>
    <property type="match status" value="1"/>
</dbReference>
<dbReference type="Pfam" id="PF00211">
    <property type="entry name" value="Guanylate_cyc"/>
    <property type="match status" value="1"/>
</dbReference>
<proteinExistence type="predicted"/>
<feature type="transmembrane region" description="Helical" evidence="1">
    <location>
        <begin position="112"/>
        <end position="131"/>
    </location>
</feature>
<dbReference type="GO" id="GO:0051536">
    <property type="term" value="F:iron-sulfur cluster binding"/>
    <property type="evidence" value="ECO:0007669"/>
    <property type="project" value="InterPro"/>
</dbReference>
<keyword evidence="5" id="KW-1185">Reference proteome</keyword>
<dbReference type="eggNOG" id="COG0633">
    <property type="taxonomic scope" value="Bacteria"/>
</dbReference>
<feature type="transmembrane region" description="Helical" evidence="1">
    <location>
        <begin position="193"/>
        <end position="213"/>
    </location>
</feature>
<dbReference type="PROSITE" id="PS51085">
    <property type="entry name" value="2FE2S_FER_2"/>
    <property type="match status" value="1"/>
</dbReference>
<dbReference type="GO" id="GO:0004016">
    <property type="term" value="F:adenylate cyclase activity"/>
    <property type="evidence" value="ECO:0007669"/>
    <property type="project" value="UniProtKB-ARBA"/>
</dbReference>
<keyword evidence="1" id="KW-1133">Transmembrane helix</keyword>
<feature type="transmembrane region" description="Helical" evidence="1">
    <location>
        <begin position="337"/>
        <end position="356"/>
    </location>
</feature>
<dbReference type="CDD" id="cd00207">
    <property type="entry name" value="fer2"/>
    <property type="match status" value="1"/>
</dbReference>
<dbReference type="Pfam" id="PF00111">
    <property type="entry name" value="Fer2"/>
    <property type="match status" value="1"/>
</dbReference>
<dbReference type="SUPFAM" id="SSF54292">
    <property type="entry name" value="2Fe-2S ferredoxin-like"/>
    <property type="match status" value="1"/>
</dbReference>
<keyword evidence="1" id="KW-0472">Membrane</keyword>